<dbReference type="GO" id="GO:0005509">
    <property type="term" value="F:calcium ion binding"/>
    <property type="evidence" value="ECO:0007669"/>
    <property type="project" value="InterPro"/>
</dbReference>
<evidence type="ECO:0000259" key="3">
    <source>
        <dbReference type="PROSITE" id="PS50222"/>
    </source>
</evidence>
<dbReference type="EMBL" id="CP037422">
    <property type="protein sequence ID" value="QDU09963.1"/>
    <property type="molecule type" value="Genomic_DNA"/>
</dbReference>
<sequence>MPADESFSDEKLAEFSWKMSDERLCTINGRVHQMKKIIAFLAIAAIAGLITTSVSSQPPGGEREHHRPEGPPPDPLLMLFDTNRDEEISIQEMKQATEILKKLDRNQDGILTREELPRPPRPGEERPRKNPGNNRDQQRPVSKNAPAGSVIFTNGHQTDPRDHGRPVTLIASALGVKPDVFRQAFSKVNPARGGDPTPARARANKKVLMDVLGKYGVTNSRLDAVSNYYRYQPERGDLWKHTPATAKAIIKDGKVTGLRIMNAGSGYTTAPKVTIAGQENVQVKATLEFSKNFRTNGSIKSLTIVN</sequence>
<feature type="compositionally biased region" description="Basic and acidic residues" evidence="1">
    <location>
        <begin position="101"/>
        <end position="128"/>
    </location>
</feature>
<dbReference type="InterPro" id="IPR011992">
    <property type="entry name" value="EF-hand-dom_pair"/>
</dbReference>
<dbReference type="Proteomes" id="UP000318384">
    <property type="component" value="Chromosome"/>
</dbReference>
<feature type="region of interest" description="Disordered" evidence="1">
    <location>
        <begin position="101"/>
        <end position="164"/>
    </location>
</feature>
<dbReference type="PROSITE" id="PS50222">
    <property type="entry name" value="EF_HAND_2"/>
    <property type="match status" value="1"/>
</dbReference>
<dbReference type="InterPro" id="IPR002048">
    <property type="entry name" value="EF_hand_dom"/>
</dbReference>
<dbReference type="Gene3D" id="1.10.238.10">
    <property type="entry name" value="EF-hand"/>
    <property type="match status" value="1"/>
</dbReference>
<organism evidence="4 5">
    <name type="scientific">Gimesia aquarii</name>
    <dbReference type="NCBI Taxonomy" id="2527964"/>
    <lineage>
        <taxon>Bacteria</taxon>
        <taxon>Pseudomonadati</taxon>
        <taxon>Planctomycetota</taxon>
        <taxon>Planctomycetia</taxon>
        <taxon>Planctomycetales</taxon>
        <taxon>Planctomycetaceae</taxon>
        <taxon>Gimesia</taxon>
    </lineage>
</organism>
<accession>A0A517WXI2</accession>
<feature type="region of interest" description="Disordered" evidence="1">
    <location>
        <begin position="54"/>
        <end position="76"/>
    </location>
</feature>
<name>A0A517WXI2_9PLAN</name>
<keyword evidence="5" id="KW-1185">Reference proteome</keyword>
<reference evidence="4 5" key="1">
    <citation type="submission" date="2019-03" db="EMBL/GenBank/DDBJ databases">
        <title>Deep-cultivation of Planctomycetes and their phenomic and genomic characterization uncovers novel biology.</title>
        <authorList>
            <person name="Wiegand S."/>
            <person name="Jogler M."/>
            <person name="Boedeker C."/>
            <person name="Pinto D."/>
            <person name="Vollmers J."/>
            <person name="Rivas-Marin E."/>
            <person name="Kohn T."/>
            <person name="Peeters S.H."/>
            <person name="Heuer A."/>
            <person name="Rast P."/>
            <person name="Oberbeckmann S."/>
            <person name="Bunk B."/>
            <person name="Jeske O."/>
            <person name="Meyerdierks A."/>
            <person name="Storesund J.E."/>
            <person name="Kallscheuer N."/>
            <person name="Luecker S."/>
            <person name="Lage O.M."/>
            <person name="Pohl T."/>
            <person name="Merkel B.J."/>
            <person name="Hornburger P."/>
            <person name="Mueller R.-W."/>
            <person name="Bruemmer F."/>
            <person name="Labrenz M."/>
            <person name="Spormann A.M."/>
            <person name="Op den Camp H."/>
            <person name="Overmann J."/>
            <person name="Amann R."/>
            <person name="Jetten M.S.M."/>
            <person name="Mascher T."/>
            <person name="Medema M.H."/>
            <person name="Devos D.P."/>
            <person name="Kaster A.-K."/>
            <person name="Ovreas L."/>
            <person name="Rohde M."/>
            <person name="Galperin M.Y."/>
            <person name="Jogler C."/>
        </authorList>
    </citation>
    <scope>NUCLEOTIDE SEQUENCE [LARGE SCALE GENOMIC DNA]</scope>
    <source>
        <strain evidence="4 5">V202</strain>
    </source>
</reference>
<dbReference type="SUPFAM" id="SSF47473">
    <property type="entry name" value="EF-hand"/>
    <property type="match status" value="1"/>
</dbReference>
<evidence type="ECO:0000313" key="5">
    <source>
        <dbReference type="Proteomes" id="UP000318384"/>
    </source>
</evidence>
<keyword evidence="2" id="KW-1133">Transmembrane helix</keyword>
<evidence type="ECO:0000256" key="1">
    <source>
        <dbReference type="SAM" id="MobiDB-lite"/>
    </source>
</evidence>
<evidence type="ECO:0000313" key="4">
    <source>
        <dbReference type="EMBL" id="QDU09963.1"/>
    </source>
</evidence>
<evidence type="ECO:0000256" key="2">
    <source>
        <dbReference type="SAM" id="Phobius"/>
    </source>
</evidence>
<keyword evidence="2" id="KW-0812">Transmembrane</keyword>
<dbReference type="InterPro" id="IPR018247">
    <property type="entry name" value="EF_Hand_1_Ca_BS"/>
</dbReference>
<dbReference type="AlphaFoldDB" id="A0A517WXI2"/>
<keyword evidence="2" id="KW-0472">Membrane</keyword>
<protein>
    <submittedName>
        <fullName evidence="4">EF hand</fullName>
    </submittedName>
</protein>
<feature type="domain" description="EF-hand" evidence="3">
    <location>
        <begin position="91"/>
        <end position="126"/>
    </location>
</feature>
<feature type="transmembrane region" description="Helical" evidence="2">
    <location>
        <begin position="37"/>
        <end position="55"/>
    </location>
</feature>
<dbReference type="PROSITE" id="PS00018">
    <property type="entry name" value="EF_HAND_1"/>
    <property type="match status" value="1"/>
</dbReference>
<gene>
    <name evidence="4" type="ORF">V202x_33600</name>
</gene>
<feature type="compositionally biased region" description="Polar residues" evidence="1">
    <location>
        <begin position="131"/>
        <end position="141"/>
    </location>
</feature>
<dbReference type="OrthoDB" id="214825at2"/>
<proteinExistence type="predicted"/>